<protein>
    <submittedName>
        <fullName evidence="2">Uncharacterized protein</fullName>
    </submittedName>
</protein>
<evidence type="ECO:0000313" key="3">
    <source>
        <dbReference type="Proteomes" id="UP001244011"/>
    </source>
</evidence>
<dbReference type="GeneID" id="85313775"/>
<organism evidence="2 3">
    <name type="scientific">Phialemonium atrogriseum</name>
    <dbReference type="NCBI Taxonomy" id="1093897"/>
    <lineage>
        <taxon>Eukaryota</taxon>
        <taxon>Fungi</taxon>
        <taxon>Dikarya</taxon>
        <taxon>Ascomycota</taxon>
        <taxon>Pezizomycotina</taxon>
        <taxon>Sordariomycetes</taxon>
        <taxon>Sordariomycetidae</taxon>
        <taxon>Cephalothecales</taxon>
        <taxon>Cephalothecaceae</taxon>
        <taxon>Phialemonium</taxon>
    </lineage>
</organism>
<evidence type="ECO:0000256" key="1">
    <source>
        <dbReference type="SAM" id="MobiDB-lite"/>
    </source>
</evidence>
<accession>A0AAJ0BYN3</accession>
<dbReference type="Proteomes" id="UP001244011">
    <property type="component" value="Unassembled WGS sequence"/>
</dbReference>
<name>A0AAJ0BYN3_9PEZI</name>
<comment type="caution">
    <text evidence="2">The sequence shown here is derived from an EMBL/GenBank/DDBJ whole genome shotgun (WGS) entry which is preliminary data.</text>
</comment>
<sequence>MIDGKAFYRLDNAFGAYGGSEYWEFLVRQECERQLKDEYGVEEISPNITQQLLDNFNVKKKMLGPEQPQDVSLPYIHADDHISLVRLGEDTVNHRFEKAFRAPLEVSSAKMVGFAKLGGGGRVMAGLPEPLSIDDFPVDTLRSWTLNVAKGATYATANQLTVTEFLKRGAIFAVQCLQQPTSGNRRNLGRVWDDTAFFLMNQAGLKQHGNKSVEIYFNGKDEVKIICDPFRAPEDNNQGAMPLKHRCYEFLLFEGCLKRGYWTFELSLVDGGEAGSLQLTRKYRQPKRQSKRTTVDSTIFPVFFHGGSNCLYIGSRLGRWGVSPGGGVKNALDMRIEDGVAIAHGEGIMASSRPASVSAASTPEPKSPRGQPDSGVDEETQATEHREEQMDPATPPRAEGSGGSVGARAIHSSKKRVFRPISDAESRPAKTLKRHLMTQRESERERELDMLYDIENVDMWTDDLVK</sequence>
<feature type="compositionally biased region" description="Low complexity" evidence="1">
    <location>
        <begin position="351"/>
        <end position="361"/>
    </location>
</feature>
<dbReference type="AlphaFoldDB" id="A0AAJ0BYN3"/>
<gene>
    <name evidence="2" type="ORF">QBC33DRAFT_570998</name>
</gene>
<dbReference type="RefSeq" id="XP_060282505.1">
    <property type="nucleotide sequence ID" value="XM_060430588.1"/>
</dbReference>
<feature type="region of interest" description="Disordered" evidence="1">
    <location>
        <begin position="351"/>
        <end position="443"/>
    </location>
</feature>
<proteinExistence type="predicted"/>
<reference evidence="2" key="1">
    <citation type="submission" date="2023-06" db="EMBL/GenBank/DDBJ databases">
        <title>Genome-scale phylogeny and comparative genomics of the fungal order Sordariales.</title>
        <authorList>
            <consortium name="Lawrence Berkeley National Laboratory"/>
            <person name="Hensen N."/>
            <person name="Bonometti L."/>
            <person name="Westerberg I."/>
            <person name="Brannstrom I.O."/>
            <person name="Guillou S."/>
            <person name="Cros-Aarteil S."/>
            <person name="Calhoun S."/>
            <person name="Haridas S."/>
            <person name="Kuo A."/>
            <person name="Mondo S."/>
            <person name="Pangilinan J."/>
            <person name="Riley R."/>
            <person name="Labutti K."/>
            <person name="Andreopoulos B."/>
            <person name="Lipzen A."/>
            <person name="Chen C."/>
            <person name="Yanf M."/>
            <person name="Daum C."/>
            <person name="Ng V."/>
            <person name="Clum A."/>
            <person name="Steindorff A."/>
            <person name="Ohm R."/>
            <person name="Martin F."/>
            <person name="Silar P."/>
            <person name="Natvig D."/>
            <person name="Lalanne C."/>
            <person name="Gautier V."/>
            <person name="Ament-Velasquez S.L."/>
            <person name="Kruys A."/>
            <person name="Hutchinson M.I."/>
            <person name="Powell A.J."/>
            <person name="Barry K."/>
            <person name="Miller A.N."/>
            <person name="Grigoriev I.V."/>
            <person name="Debuchy R."/>
            <person name="Gladieux P."/>
            <person name="Thoren M.H."/>
            <person name="Johannesson H."/>
        </authorList>
    </citation>
    <scope>NUCLEOTIDE SEQUENCE</scope>
    <source>
        <strain evidence="2">8032-3</strain>
    </source>
</reference>
<dbReference type="EMBL" id="MU839012">
    <property type="protein sequence ID" value="KAK1766292.1"/>
    <property type="molecule type" value="Genomic_DNA"/>
</dbReference>
<keyword evidence="3" id="KW-1185">Reference proteome</keyword>
<evidence type="ECO:0000313" key="2">
    <source>
        <dbReference type="EMBL" id="KAK1766292.1"/>
    </source>
</evidence>